<evidence type="ECO:0000313" key="3">
    <source>
        <dbReference type="EMBL" id="KAL2649818.1"/>
    </source>
</evidence>
<keyword evidence="1" id="KW-0175">Coiled coil</keyword>
<feature type="coiled-coil region" evidence="1">
    <location>
        <begin position="103"/>
        <end position="214"/>
    </location>
</feature>
<feature type="region of interest" description="Disordered" evidence="2">
    <location>
        <begin position="408"/>
        <end position="428"/>
    </location>
</feature>
<dbReference type="EMBL" id="JBHFFA010000001">
    <property type="protein sequence ID" value="KAL2649818.1"/>
    <property type="molecule type" value="Genomic_DNA"/>
</dbReference>
<dbReference type="AlphaFoldDB" id="A0ABD1ZEN7"/>
<comment type="caution">
    <text evidence="3">The sequence shown here is derived from an EMBL/GenBank/DDBJ whole genome shotgun (WGS) entry which is preliminary data.</text>
</comment>
<reference evidence="3 4" key="1">
    <citation type="submission" date="2024-09" db="EMBL/GenBank/DDBJ databases">
        <title>Chromosome-scale assembly of Riccia fluitans.</title>
        <authorList>
            <person name="Paukszto L."/>
            <person name="Sawicki J."/>
            <person name="Karawczyk K."/>
            <person name="Piernik-Szablinska J."/>
            <person name="Szczecinska M."/>
            <person name="Mazdziarz M."/>
        </authorList>
    </citation>
    <scope>NUCLEOTIDE SEQUENCE [LARGE SCALE GENOMIC DNA]</scope>
    <source>
        <strain evidence="3">Rf_01</strain>
        <tissue evidence="3">Aerial parts of the thallus</tissue>
    </source>
</reference>
<accession>A0ABD1ZEN7</accession>
<organism evidence="3 4">
    <name type="scientific">Riccia fluitans</name>
    <dbReference type="NCBI Taxonomy" id="41844"/>
    <lineage>
        <taxon>Eukaryota</taxon>
        <taxon>Viridiplantae</taxon>
        <taxon>Streptophyta</taxon>
        <taxon>Embryophyta</taxon>
        <taxon>Marchantiophyta</taxon>
        <taxon>Marchantiopsida</taxon>
        <taxon>Marchantiidae</taxon>
        <taxon>Marchantiales</taxon>
        <taxon>Ricciaceae</taxon>
        <taxon>Riccia</taxon>
    </lineage>
</organism>
<proteinExistence type="predicted"/>
<evidence type="ECO:0000313" key="4">
    <source>
        <dbReference type="Proteomes" id="UP001605036"/>
    </source>
</evidence>
<dbReference type="Proteomes" id="UP001605036">
    <property type="component" value="Unassembled WGS sequence"/>
</dbReference>
<feature type="compositionally biased region" description="Basic and acidic residues" evidence="2">
    <location>
        <begin position="419"/>
        <end position="428"/>
    </location>
</feature>
<evidence type="ECO:0000256" key="2">
    <source>
        <dbReference type="SAM" id="MobiDB-lite"/>
    </source>
</evidence>
<keyword evidence="4" id="KW-1185">Reference proteome</keyword>
<protein>
    <submittedName>
        <fullName evidence="3">Uncharacterized protein</fullName>
    </submittedName>
</protein>
<sequence length="428" mass="48588">MGQEQCDAFAKSLQRLGETIGTIGSGNEAAAAIVTEVERIIRGFKIVGKAYVDMLVLRLQEVKVLQKEKHILQRRLEQLGVSSEVSAVLVEGGERSVEASGDLEAETRRRRELESDKLELELAKLRQAYTSQTLELRACRNQVLRLEVRLKNAESMVAMKEKERLELELRLANVEDTLVKKEEQRLDLGAKKGKEELEIKLRRADDLAVANEKRILELETRLKNADDLAAVNKNESLELQTRLKKAENLTVSKEKEKQELMKKHSDEMSSLKDDMMKVTNETRQLSKETGILQEKLRRATAKNELLLKSLKKGSGLQDDQSKQLKTLKGYLQTLAKSFSSKEGSHLHSLQTEMKIVECMGLDEETISFLKVILERSLKPSEVCVREKSSDQASLMRTIEVIDLDDDCERSNEESPAAKICDDRKKKRV</sequence>
<feature type="coiled-coil region" evidence="1">
    <location>
        <begin position="243"/>
        <end position="288"/>
    </location>
</feature>
<evidence type="ECO:0000256" key="1">
    <source>
        <dbReference type="SAM" id="Coils"/>
    </source>
</evidence>
<gene>
    <name evidence="3" type="ORF">R1flu_017946</name>
</gene>
<name>A0ABD1ZEN7_9MARC</name>